<feature type="compositionally biased region" description="Basic and acidic residues" evidence="5">
    <location>
        <begin position="639"/>
        <end position="658"/>
    </location>
</feature>
<dbReference type="Gene3D" id="2.130.10.10">
    <property type="entry name" value="YVTN repeat-like/Quinoprotein amine dehydrogenase"/>
    <property type="match status" value="2"/>
</dbReference>
<evidence type="ECO:0000256" key="2">
    <source>
        <dbReference type="ARBA" id="ARBA00022490"/>
    </source>
</evidence>
<feature type="region of interest" description="Disordered" evidence="5">
    <location>
        <begin position="1"/>
        <end position="94"/>
    </location>
</feature>
<comment type="subcellular location">
    <subcellularLocation>
        <location evidence="1">Cytoplasm</location>
    </subcellularLocation>
</comment>
<evidence type="ECO:0000256" key="5">
    <source>
        <dbReference type="SAM" id="MobiDB-lite"/>
    </source>
</evidence>
<dbReference type="GO" id="GO:0045504">
    <property type="term" value="F:dynein heavy chain binding"/>
    <property type="evidence" value="ECO:0007669"/>
    <property type="project" value="TreeGrafter"/>
</dbReference>
<sequence length="943" mass="106213">MGDPDKAISDKEKQNATEEKEKDTSGSKPGSAKSKPGSATSKRSKSPANAKSPAPAKGKTSKAAGKKGGKKGGKKEEEKKPEPPPEEEKDENALPDNVAPFFMTSKTQEIFSCVADEHVTEEQPFKLIPKAEILEDLKMRAGVSDFSVIKQTIVDYPGEDILVVYDADFKHGQNYLIALTEEAKDKLLKGPEEEGAEGGEGGEAVEEEQIEYKYIPPESKPWISYGSEKEIAEEAVVETRKPISISVKRLRREFGAPVKFTDRNVADAKDGYIECTPYEDKTPDVKKVELTKSIQAVPQFIDQGCQTTWRHPRNAEVQYYPREFNEEELKVENENPKVGEFLKSVAPRFQLALQQNEIMDVFADDWNQLGDDDSGFGSKADNHLKEYQSFTDLQFSKDKTITCIDWHPTIKGIVAVSASEKISFDDRIDNAEKIIMTPSLILIWSFADPIHPQLLLEAPDDIYSFKFCNTDPNIIAGGCMNGQLVLWDISQHIDRLKAPRANARKKNNNTIPGFEDESAMDIPIVRYCAVSSIENSHKAAITDILWMPDHMELNRMGYAMENKLQQSVQIMTCATDYSVLVWDTRPPKGHQVQDEKGPMGVPNTFKHLDLVWKPHLRVFLSKAEPGGDHAPTKFTIQERQGDRSAVEDEAPGMEKKESSTVGGFQYGGKPSSAKQNKLLKSVQTKFYVGTEDGEIVYVDWMPQKDQDTGKINTPKPEFYHQAHDGPIVTLQRSPFFKDVLLCIGGWTFSLWKEGVISGPILQSNPSSKRLTGGYWSPSRPGVFYITRVDGSIDVWDILDRTHEPSLNQNVSAHPITCIYPYHITNKQHLLAVGDNSGTLHIMEIPWSLRVPTPNELQGVTNYFDREVKRRAFVVARWDFREREKMEIEAESKRRAGIAPNVQLTEDEIVYRMKQEYNAYLDEEASFLRDLGLKQEEDEPLPEV</sequence>
<dbReference type="GO" id="GO:0045503">
    <property type="term" value="F:dynein light chain binding"/>
    <property type="evidence" value="ECO:0007669"/>
    <property type="project" value="TreeGrafter"/>
</dbReference>
<organism evidence="6 7">
    <name type="scientific">Owenia fusiformis</name>
    <name type="common">Polychaete worm</name>
    <dbReference type="NCBI Taxonomy" id="6347"/>
    <lineage>
        <taxon>Eukaryota</taxon>
        <taxon>Metazoa</taxon>
        <taxon>Spiralia</taxon>
        <taxon>Lophotrochozoa</taxon>
        <taxon>Annelida</taxon>
        <taxon>Polychaeta</taxon>
        <taxon>Sedentaria</taxon>
        <taxon>Canalipalpata</taxon>
        <taxon>Sabellida</taxon>
        <taxon>Oweniida</taxon>
        <taxon>Oweniidae</taxon>
        <taxon>Owenia</taxon>
    </lineage>
</organism>
<feature type="compositionally biased region" description="Basic and acidic residues" evidence="5">
    <location>
        <begin position="74"/>
        <end position="83"/>
    </location>
</feature>
<dbReference type="InterPro" id="IPR015943">
    <property type="entry name" value="WD40/YVTN_repeat-like_dom_sf"/>
</dbReference>
<dbReference type="InterPro" id="IPR036322">
    <property type="entry name" value="WD40_repeat_dom_sf"/>
</dbReference>
<keyword evidence="2" id="KW-0963">Cytoplasm</keyword>
<evidence type="ECO:0000256" key="3">
    <source>
        <dbReference type="ARBA" id="ARBA00022574"/>
    </source>
</evidence>
<dbReference type="OrthoDB" id="6619788at2759"/>
<dbReference type="GO" id="GO:0060294">
    <property type="term" value="P:cilium movement involved in cell motility"/>
    <property type="evidence" value="ECO:0007669"/>
    <property type="project" value="TreeGrafter"/>
</dbReference>
<dbReference type="PANTHER" id="PTHR12442">
    <property type="entry name" value="DYNEIN INTERMEDIATE CHAIN"/>
    <property type="match status" value="1"/>
</dbReference>
<keyword evidence="4" id="KW-0677">Repeat</keyword>
<comment type="caution">
    <text evidence="6">The sequence shown here is derived from an EMBL/GenBank/DDBJ whole genome shotgun (WGS) entry which is preliminary data.</text>
</comment>
<feature type="compositionally biased region" description="Basic residues" evidence="5">
    <location>
        <begin position="64"/>
        <end position="73"/>
    </location>
</feature>
<keyword evidence="3" id="KW-0853">WD repeat</keyword>
<dbReference type="AlphaFoldDB" id="A0A8S4MXS5"/>
<feature type="compositionally biased region" description="Low complexity" evidence="5">
    <location>
        <begin position="26"/>
        <end position="63"/>
    </location>
</feature>
<reference evidence="6" key="1">
    <citation type="submission" date="2022-03" db="EMBL/GenBank/DDBJ databases">
        <authorList>
            <person name="Martin C."/>
        </authorList>
    </citation>
    <scope>NUCLEOTIDE SEQUENCE</scope>
</reference>
<dbReference type="GO" id="GO:0036156">
    <property type="term" value="C:inner dynein arm"/>
    <property type="evidence" value="ECO:0007669"/>
    <property type="project" value="TreeGrafter"/>
</dbReference>
<evidence type="ECO:0000256" key="1">
    <source>
        <dbReference type="ARBA" id="ARBA00004496"/>
    </source>
</evidence>
<dbReference type="InterPro" id="IPR050687">
    <property type="entry name" value="Dynein_IC"/>
</dbReference>
<feature type="region of interest" description="Disordered" evidence="5">
    <location>
        <begin position="639"/>
        <end position="667"/>
    </location>
</feature>
<keyword evidence="7" id="KW-1185">Reference proteome</keyword>
<evidence type="ECO:0008006" key="8">
    <source>
        <dbReference type="Google" id="ProtNLM"/>
    </source>
</evidence>
<evidence type="ECO:0000256" key="4">
    <source>
        <dbReference type="ARBA" id="ARBA00022737"/>
    </source>
</evidence>
<dbReference type="PANTHER" id="PTHR12442:SF5">
    <property type="entry name" value="DYNEIN AXONEMAL INTERMEDIATE CHAIN 3"/>
    <property type="match status" value="1"/>
</dbReference>
<dbReference type="GO" id="GO:0036159">
    <property type="term" value="P:inner dynein arm assembly"/>
    <property type="evidence" value="ECO:0007669"/>
    <property type="project" value="TreeGrafter"/>
</dbReference>
<feature type="compositionally biased region" description="Basic and acidic residues" evidence="5">
    <location>
        <begin position="1"/>
        <end position="25"/>
    </location>
</feature>
<protein>
    <recommendedName>
        <fullName evidence="8">WD repeat-containing protein 63</fullName>
    </recommendedName>
</protein>
<dbReference type="SMART" id="SM00320">
    <property type="entry name" value="WD40"/>
    <property type="match status" value="5"/>
</dbReference>
<dbReference type="InterPro" id="IPR001680">
    <property type="entry name" value="WD40_rpt"/>
</dbReference>
<dbReference type="EMBL" id="CAIIXF020000001">
    <property type="protein sequence ID" value="CAH1773609.1"/>
    <property type="molecule type" value="Genomic_DNA"/>
</dbReference>
<proteinExistence type="predicted"/>
<evidence type="ECO:0000313" key="7">
    <source>
        <dbReference type="Proteomes" id="UP000749559"/>
    </source>
</evidence>
<evidence type="ECO:0000313" key="6">
    <source>
        <dbReference type="EMBL" id="CAH1773609.1"/>
    </source>
</evidence>
<dbReference type="Proteomes" id="UP000749559">
    <property type="component" value="Unassembled WGS sequence"/>
</dbReference>
<dbReference type="SUPFAM" id="SSF50978">
    <property type="entry name" value="WD40 repeat-like"/>
    <property type="match status" value="1"/>
</dbReference>
<gene>
    <name evidence="6" type="ORF">OFUS_LOCUS1184</name>
</gene>
<accession>A0A8S4MXS5</accession>
<name>A0A8S4MXS5_OWEFU</name>